<protein>
    <recommendedName>
        <fullName evidence="2">PPC domain-containing protein</fullName>
    </recommendedName>
</protein>
<dbReference type="PANTHER" id="PTHR31100">
    <property type="entry name" value="AT-HOOK MOTIF NUCLEAR-LOCALIZED PROTEIN 15"/>
    <property type="match status" value="1"/>
</dbReference>
<evidence type="ECO:0000259" key="2">
    <source>
        <dbReference type="PROSITE" id="PS51742"/>
    </source>
</evidence>
<name>A0ABD0UY67_DENTH</name>
<keyword evidence="4" id="KW-1185">Reference proteome</keyword>
<dbReference type="Pfam" id="PF03479">
    <property type="entry name" value="PCC"/>
    <property type="match status" value="1"/>
</dbReference>
<comment type="caution">
    <text evidence="3">The sequence shown here is derived from an EMBL/GenBank/DDBJ whole genome shotgun (WGS) entry which is preliminary data.</text>
</comment>
<dbReference type="Gene3D" id="3.30.1330.80">
    <property type="entry name" value="Hypothetical protein, similar to alpha- acetolactate decarboxylase, domain 2"/>
    <property type="match status" value="1"/>
</dbReference>
<accession>A0ABD0UY67</accession>
<dbReference type="PROSITE" id="PS51742">
    <property type="entry name" value="PPC"/>
    <property type="match status" value="1"/>
</dbReference>
<feature type="domain" description="PPC" evidence="2">
    <location>
        <begin position="100"/>
        <end position="235"/>
    </location>
</feature>
<gene>
    <name evidence="3" type="ORF">M5K25_012543</name>
</gene>
<evidence type="ECO:0000313" key="3">
    <source>
        <dbReference type="EMBL" id="KAL0917480.1"/>
    </source>
</evidence>
<dbReference type="PANTHER" id="PTHR31100:SF69">
    <property type="entry name" value="AT-HOOK MOTIF NUCLEAR-LOCALIZED PROTEIN 17-RELATED"/>
    <property type="match status" value="1"/>
</dbReference>
<dbReference type="EMBL" id="JANQDX010000010">
    <property type="protein sequence ID" value="KAL0917480.1"/>
    <property type="molecule type" value="Genomic_DNA"/>
</dbReference>
<feature type="compositionally biased region" description="Gly residues" evidence="1">
    <location>
        <begin position="324"/>
        <end position="334"/>
    </location>
</feature>
<dbReference type="InterPro" id="IPR014476">
    <property type="entry name" value="AHL15-29"/>
</dbReference>
<proteinExistence type="predicted"/>
<dbReference type="Proteomes" id="UP001552299">
    <property type="component" value="Unassembled WGS sequence"/>
</dbReference>
<organism evidence="3 4">
    <name type="scientific">Dendrobium thyrsiflorum</name>
    <name type="common">Pinecone-like raceme dendrobium</name>
    <name type="synonym">Orchid</name>
    <dbReference type="NCBI Taxonomy" id="117978"/>
    <lineage>
        <taxon>Eukaryota</taxon>
        <taxon>Viridiplantae</taxon>
        <taxon>Streptophyta</taxon>
        <taxon>Embryophyta</taxon>
        <taxon>Tracheophyta</taxon>
        <taxon>Spermatophyta</taxon>
        <taxon>Magnoliopsida</taxon>
        <taxon>Liliopsida</taxon>
        <taxon>Asparagales</taxon>
        <taxon>Orchidaceae</taxon>
        <taxon>Epidendroideae</taxon>
        <taxon>Malaxideae</taxon>
        <taxon>Dendrobiinae</taxon>
        <taxon>Dendrobium</taxon>
    </lineage>
</organism>
<evidence type="ECO:0000256" key="1">
    <source>
        <dbReference type="SAM" id="MobiDB-lite"/>
    </source>
</evidence>
<dbReference type="InterPro" id="IPR005175">
    <property type="entry name" value="PPC_dom"/>
</dbReference>
<sequence length="389" mass="41175">MGRIIQVLQQKELGLKEEASLECRKEAWSLEDAIVPHFHRLATGEAFFCKRRLCFGQRHTFKMSTCCNGANIATGKRKRGRPPGMKNKPMFPVATWTPDAATLHPHVLEIPAGGDVAETIAAFARGCRIFGVCVLSASGRIAAAVLWEATPYPSTLTFQGSFDLLSMTATFLPGRSEGSLAVTLAGLQGQVMGGVVAGPVVAAGNVIVVAATFASPAFHSFDAINNTSASMLPVFGGEEWWGKSSQADTCETEKSNGDMLKKYEEELEQCLVLLPAVDGFLIGDGGSEEKTGLDTAGLDPEVYGNMSENYQKELERSLESPAEVGGGASNGFSGGAEEKKTGLEGYGGGHYPDLQMVVDGGAFEGSHDCSGEHFALDAFTVSGACLPLY</sequence>
<dbReference type="AlphaFoldDB" id="A0ABD0UY67"/>
<evidence type="ECO:0000313" key="4">
    <source>
        <dbReference type="Proteomes" id="UP001552299"/>
    </source>
</evidence>
<reference evidence="3 4" key="1">
    <citation type="journal article" date="2024" name="Plant Biotechnol. J.">
        <title>Dendrobium thyrsiflorum genome and its molecular insights into genes involved in important horticultural traits.</title>
        <authorList>
            <person name="Chen B."/>
            <person name="Wang J.Y."/>
            <person name="Zheng P.J."/>
            <person name="Li K.L."/>
            <person name="Liang Y.M."/>
            <person name="Chen X.F."/>
            <person name="Zhang C."/>
            <person name="Zhao X."/>
            <person name="He X."/>
            <person name="Zhang G.Q."/>
            <person name="Liu Z.J."/>
            <person name="Xu Q."/>
        </authorList>
    </citation>
    <scope>NUCLEOTIDE SEQUENCE [LARGE SCALE GENOMIC DNA]</scope>
    <source>
        <strain evidence="3">GZMU011</strain>
    </source>
</reference>
<dbReference type="SUPFAM" id="SSF117856">
    <property type="entry name" value="AF0104/ALDC/Ptd012-like"/>
    <property type="match status" value="1"/>
</dbReference>
<feature type="region of interest" description="Disordered" evidence="1">
    <location>
        <begin position="318"/>
        <end position="337"/>
    </location>
</feature>
<dbReference type="CDD" id="cd11378">
    <property type="entry name" value="DUF296"/>
    <property type="match status" value="1"/>
</dbReference>